<organism evidence="2 3">
    <name type="scientific">Cladorrhinum samala</name>
    <dbReference type="NCBI Taxonomy" id="585594"/>
    <lineage>
        <taxon>Eukaryota</taxon>
        <taxon>Fungi</taxon>
        <taxon>Dikarya</taxon>
        <taxon>Ascomycota</taxon>
        <taxon>Pezizomycotina</taxon>
        <taxon>Sordariomycetes</taxon>
        <taxon>Sordariomycetidae</taxon>
        <taxon>Sordariales</taxon>
        <taxon>Podosporaceae</taxon>
        <taxon>Cladorrhinum</taxon>
    </lineage>
</organism>
<protein>
    <recommendedName>
        <fullName evidence="4">Secreted peptide</fullName>
    </recommendedName>
</protein>
<reference evidence="2" key="2">
    <citation type="submission" date="2023-06" db="EMBL/GenBank/DDBJ databases">
        <authorList>
            <consortium name="Lawrence Berkeley National Laboratory"/>
            <person name="Mondo S.J."/>
            <person name="Hensen N."/>
            <person name="Bonometti L."/>
            <person name="Westerberg I."/>
            <person name="Brannstrom I.O."/>
            <person name="Guillou S."/>
            <person name="Cros-Aarteil S."/>
            <person name="Calhoun S."/>
            <person name="Haridas S."/>
            <person name="Kuo A."/>
            <person name="Pangilinan J."/>
            <person name="Riley R."/>
            <person name="Labutti K."/>
            <person name="Andreopoulos B."/>
            <person name="Lipzen A."/>
            <person name="Chen C."/>
            <person name="Yanf M."/>
            <person name="Daum C."/>
            <person name="Ng V."/>
            <person name="Clum A."/>
            <person name="Steindorff A."/>
            <person name="Ohm R."/>
            <person name="Martin F."/>
            <person name="Silar P."/>
            <person name="Natvig D."/>
            <person name="Lalanne C."/>
            <person name="Gautier V."/>
            <person name="Ament-Velasquez S.L."/>
            <person name="Kruys A."/>
            <person name="Hutchinson M.I."/>
            <person name="Powell A.J."/>
            <person name="Barry K."/>
            <person name="Miller A.N."/>
            <person name="Grigoriev I.V."/>
            <person name="Debuchy R."/>
            <person name="Gladieux P."/>
            <person name="Thoren M.H."/>
            <person name="Johannesson H."/>
        </authorList>
    </citation>
    <scope>NUCLEOTIDE SEQUENCE</scope>
    <source>
        <strain evidence="2">PSN324</strain>
    </source>
</reference>
<reference evidence="2" key="1">
    <citation type="journal article" date="2023" name="Mol. Phylogenet. Evol.">
        <title>Genome-scale phylogeny and comparative genomics of the fungal order Sordariales.</title>
        <authorList>
            <person name="Hensen N."/>
            <person name="Bonometti L."/>
            <person name="Westerberg I."/>
            <person name="Brannstrom I.O."/>
            <person name="Guillou S."/>
            <person name="Cros-Aarteil S."/>
            <person name="Calhoun S."/>
            <person name="Haridas S."/>
            <person name="Kuo A."/>
            <person name="Mondo S."/>
            <person name="Pangilinan J."/>
            <person name="Riley R."/>
            <person name="LaButti K."/>
            <person name="Andreopoulos B."/>
            <person name="Lipzen A."/>
            <person name="Chen C."/>
            <person name="Yan M."/>
            <person name="Daum C."/>
            <person name="Ng V."/>
            <person name="Clum A."/>
            <person name="Steindorff A."/>
            <person name="Ohm R.A."/>
            <person name="Martin F."/>
            <person name="Silar P."/>
            <person name="Natvig D.O."/>
            <person name="Lalanne C."/>
            <person name="Gautier V."/>
            <person name="Ament-Velasquez S.L."/>
            <person name="Kruys A."/>
            <person name="Hutchinson M.I."/>
            <person name="Powell A.J."/>
            <person name="Barry K."/>
            <person name="Miller A.N."/>
            <person name="Grigoriev I.V."/>
            <person name="Debuchy R."/>
            <person name="Gladieux P."/>
            <person name="Hiltunen Thoren M."/>
            <person name="Johannesson H."/>
        </authorList>
    </citation>
    <scope>NUCLEOTIDE SEQUENCE</scope>
    <source>
        <strain evidence="2">PSN324</strain>
    </source>
</reference>
<accession>A0AAV9HEU1</accession>
<keyword evidence="1" id="KW-0812">Transmembrane</keyword>
<keyword evidence="1" id="KW-1133">Transmembrane helix</keyword>
<name>A0AAV9HEU1_9PEZI</name>
<evidence type="ECO:0000313" key="2">
    <source>
        <dbReference type="EMBL" id="KAK4458300.1"/>
    </source>
</evidence>
<dbReference type="AlphaFoldDB" id="A0AAV9HEU1"/>
<evidence type="ECO:0000313" key="3">
    <source>
        <dbReference type="Proteomes" id="UP001321749"/>
    </source>
</evidence>
<gene>
    <name evidence="2" type="ORF">QBC42DRAFT_24780</name>
</gene>
<keyword evidence="3" id="KW-1185">Reference proteome</keyword>
<dbReference type="Proteomes" id="UP001321749">
    <property type="component" value="Unassembled WGS sequence"/>
</dbReference>
<evidence type="ECO:0000256" key="1">
    <source>
        <dbReference type="SAM" id="Phobius"/>
    </source>
</evidence>
<feature type="transmembrane region" description="Helical" evidence="1">
    <location>
        <begin position="30"/>
        <end position="48"/>
    </location>
</feature>
<sequence>MLGVVVTIRLIHLVVMVVVADIMQSFFWVQPWFFFFFFFFLDGVLSAASTKSTNELGRIPPFLISRS</sequence>
<evidence type="ECO:0008006" key="4">
    <source>
        <dbReference type="Google" id="ProtNLM"/>
    </source>
</evidence>
<comment type="caution">
    <text evidence="2">The sequence shown here is derived from an EMBL/GenBank/DDBJ whole genome shotgun (WGS) entry which is preliminary data.</text>
</comment>
<keyword evidence="1" id="KW-0472">Membrane</keyword>
<proteinExistence type="predicted"/>
<dbReference type="EMBL" id="MU865074">
    <property type="protein sequence ID" value="KAK4458300.1"/>
    <property type="molecule type" value="Genomic_DNA"/>
</dbReference>